<name>A0A4S3ML01_9RHOB</name>
<organism evidence="7 8">
    <name type="scientific">Aliigemmobacter aestuarii</name>
    <dbReference type="NCBI Taxonomy" id="1445661"/>
    <lineage>
        <taxon>Bacteria</taxon>
        <taxon>Pseudomonadati</taxon>
        <taxon>Pseudomonadota</taxon>
        <taxon>Alphaproteobacteria</taxon>
        <taxon>Rhodobacterales</taxon>
        <taxon>Paracoccaceae</taxon>
        <taxon>Aliigemmobacter</taxon>
    </lineage>
</organism>
<comment type="subcellular location">
    <subcellularLocation>
        <location evidence="1">Membrane</location>
        <topology evidence="1">Multi-pass membrane protein</topology>
    </subcellularLocation>
</comment>
<feature type="transmembrane region" description="Helical" evidence="6">
    <location>
        <begin position="21"/>
        <end position="52"/>
    </location>
</feature>
<dbReference type="InterPro" id="IPR003339">
    <property type="entry name" value="ABC/ECF_trnsptr_transmembrane"/>
</dbReference>
<evidence type="ECO:0000256" key="2">
    <source>
        <dbReference type="ARBA" id="ARBA00008564"/>
    </source>
</evidence>
<feature type="transmembrane region" description="Helical" evidence="6">
    <location>
        <begin position="58"/>
        <end position="80"/>
    </location>
</feature>
<dbReference type="Pfam" id="PF02361">
    <property type="entry name" value="CbiQ"/>
    <property type="match status" value="1"/>
</dbReference>
<sequence length="199" mass="21367">MLTLTSPVETRLHRLPAGGKLAVLCLFSAGLFLLRSPVWLALCLAVVALLHLTGGRDLAWRGLGALRILWPFVVIVTLWHGWTGALVEGTAIILRMLAAVAAANLVTMTTRLSDMIDVLSRVMRPIAPVLPPRRLALAVALVIRFVPVLSARVGQIVDAHRARSPRRRPGWRVLAPAALAALDDADRVAEALRARGGAG</sequence>
<evidence type="ECO:0000256" key="4">
    <source>
        <dbReference type="ARBA" id="ARBA00022989"/>
    </source>
</evidence>
<evidence type="ECO:0000256" key="5">
    <source>
        <dbReference type="ARBA" id="ARBA00023136"/>
    </source>
</evidence>
<dbReference type="Proteomes" id="UP000309450">
    <property type="component" value="Unassembled WGS sequence"/>
</dbReference>
<dbReference type="OrthoDB" id="5868344at2"/>
<reference evidence="7 8" key="1">
    <citation type="submission" date="2019-04" db="EMBL/GenBank/DDBJ databases">
        <title>Draft genome sequence of Gemmobacter aestuarii sp. nov.</title>
        <authorList>
            <person name="Hameed A."/>
            <person name="Lin S.-Y."/>
            <person name="Shahina M."/>
            <person name="Lai W.-A."/>
            <person name="Young C.-C."/>
        </authorList>
    </citation>
    <scope>NUCLEOTIDE SEQUENCE [LARGE SCALE GENOMIC DNA]</scope>
    <source>
        <strain evidence="7 8">CC-PW-75</strain>
    </source>
</reference>
<keyword evidence="8" id="KW-1185">Reference proteome</keyword>
<evidence type="ECO:0000313" key="8">
    <source>
        <dbReference type="Proteomes" id="UP000309450"/>
    </source>
</evidence>
<evidence type="ECO:0000256" key="6">
    <source>
        <dbReference type="SAM" id="Phobius"/>
    </source>
</evidence>
<keyword evidence="3 6" id="KW-0812">Transmembrane</keyword>
<proteinExistence type="inferred from homology"/>
<dbReference type="CDD" id="cd16914">
    <property type="entry name" value="EcfT"/>
    <property type="match status" value="1"/>
</dbReference>
<feature type="transmembrane region" description="Helical" evidence="6">
    <location>
        <begin position="92"/>
        <end position="113"/>
    </location>
</feature>
<keyword evidence="5 6" id="KW-0472">Membrane</keyword>
<dbReference type="GO" id="GO:0005886">
    <property type="term" value="C:plasma membrane"/>
    <property type="evidence" value="ECO:0007669"/>
    <property type="project" value="UniProtKB-ARBA"/>
</dbReference>
<dbReference type="EMBL" id="SSND01000004">
    <property type="protein sequence ID" value="THD82149.1"/>
    <property type="molecule type" value="Genomic_DNA"/>
</dbReference>
<gene>
    <name evidence="7" type="ORF">E7811_13790</name>
</gene>
<keyword evidence="4 6" id="KW-1133">Transmembrane helix</keyword>
<evidence type="ECO:0000256" key="1">
    <source>
        <dbReference type="ARBA" id="ARBA00004141"/>
    </source>
</evidence>
<evidence type="ECO:0000313" key="7">
    <source>
        <dbReference type="EMBL" id="THD82149.1"/>
    </source>
</evidence>
<evidence type="ECO:0000256" key="3">
    <source>
        <dbReference type="ARBA" id="ARBA00022692"/>
    </source>
</evidence>
<protein>
    <submittedName>
        <fullName evidence="7">Energy-coupling factor transporter transmembrane protein EcfT</fullName>
    </submittedName>
</protein>
<accession>A0A4S3ML01</accession>
<dbReference type="AlphaFoldDB" id="A0A4S3ML01"/>
<dbReference type="RefSeq" id="WP_136395257.1">
    <property type="nucleotide sequence ID" value="NZ_SSND01000004.1"/>
</dbReference>
<comment type="caution">
    <text evidence="7">The sequence shown here is derived from an EMBL/GenBank/DDBJ whole genome shotgun (WGS) entry which is preliminary data.</text>
</comment>
<comment type="similarity">
    <text evidence="2">Belongs to the CbiQ family.</text>
</comment>